<evidence type="ECO:0000259" key="17">
    <source>
        <dbReference type="PROSITE" id="PS50113"/>
    </source>
</evidence>
<feature type="transmembrane region" description="Helical" evidence="13">
    <location>
        <begin position="124"/>
        <end position="146"/>
    </location>
</feature>
<dbReference type="SMART" id="SM00387">
    <property type="entry name" value="HATPase_c"/>
    <property type="match status" value="1"/>
</dbReference>
<feature type="domain" description="PAS" evidence="16">
    <location>
        <begin position="412"/>
        <end position="464"/>
    </location>
</feature>
<feature type="transmembrane region" description="Helical" evidence="13">
    <location>
        <begin position="234"/>
        <end position="256"/>
    </location>
</feature>
<dbReference type="PANTHER" id="PTHR45339">
    <property type="entry name" value="HYBRID SIGNAL TRANSDUCTION HISTIDINE KINASE J"/>
    <property type="match status" value="1"/>
</dbReference>
<dbReference type="InterPro" id="IPR035965">
    <property type="entry name" value="PAS-like_dom_sf"/>
</dbReference>
<dbReference type="CDD" id="cd17546">
    <property type="entry name" value="REC_hyHK_CKI1_RcsC-like"/>
    <property type="match status" value="1"/>
</dbReference>
<keyword evidence="8" id="KW-0067">ATP-binding</keyword>
<dbReference type="PANTHER" id="PTHR45339:SF1">
    <property type="entry name" value="HYBRID SIGNAL TRANSDUCTION HISTIDINE KINASE J"/>
    <property type="match status" value="1"/>
</dbReference>
<dbReference type="NCBIfam" id="TIGR00229">
    <property type="entry name" value="sensory_box"/>
    <property type="match status" value="2"/>
</dbReference>
<dbReference type="SMART" id="SM00091">
    <property type="entry name" value="PAS"/>
    <property type="match status" value="2"/>
</dbReference>
<keyword evidence="5 12" id="KW-0597">Phosphoprotein</keyword>
<evidence type="ECO:0000256" key="8">
    <source>
        <dbReference type="ARBA" id="ARBA00022840"/>
    </source>
</evidence>
<evidence type="ECO:0000256" key="4">
    <source>
        <dbReference type="ARBA" id="ARBA00022475"/>
    </source>
</evidence>
<reference evidence="19" key="1">
    <citation type="submission" date="2021-10" db="EMBL/GenBank/DDBJ databases">
        <title>The complete genome sequence of Leeia sp. TBRC 13508.</title>
        <authorList>
            <person name="Charoenyingcharoen P."/>
            <person name="Yukphan P."/>
        </authorList>
    </citation>
    <scope>NUCLEOTIDE SEQUENCE</scope>
    <source>
        <strain evidence="19">TBRC 13508</strain>
    </source>
</reference>
<dbReference type="Gene3D" id="3.30.450.20">
    <property type="entry name" value="PAS domain"/>
    <property type="match status" value="2"/>
</dbReference>
<evidence type="ECO:0000256" key="1">
    <source>
        <dbReference type="ARBA" id="ARBA00000085"/>
    </source>
</evidence>
<evidence type="ECO:0000313" key="19">
    <source>
        <dbReference type="EMBL" id="MCB6182946.1"/>
    </source>
</evidence>
<dbReference type="Pfam" id="PF08447">
    <property type="entry name" value="PAS_3"/>
    <property type="match status" value="2"/>
</dbReference>
<dbReference type="InterPro" id="IPR000700">
    <property type="entry name" value="PAS-assoc_C"/>
</dbReference>
<dbReference type="PRINTS" id="PR00344">
    <property type="entry name" value="BCTRLSENSOR"/>
</dbReference>
<name>A0ABS8D456_9NEIS</name>
<evidence type="ECO:0000256" key="2">
    <source>
        <dbReference type="ARBA" id="ARBA00004651"/>
    </source>
</evidence>
<dbReference type="CDD" id="cd16922">
    <property type="entry name" value="HATPase_EvgS-ArcB-TorS-like"/>
    <property type="match status" value="1"/>
</dbReference>
<dbReference type="InterPro" id="IPR003661">
    <property type="entry name" value="HisK_dim/P_dom"/>
</dbReference>
<evidence type="ECO:0000256" key="5">
    <source>
        <dbReference type="ARBA" id="ARBA00022553"/>
    </source>
</evidence>
<keyword evidence="6 13" id="KW-0812">Transmembrane</keyword>
<feature type="transmembrane region" description="Helical" evidence="13">
    <location>
        <begin position="158"/>
        <end position="180"/>
    </location>
</feature>
<dbReference type="InterPro" id="IPR001789">
    <property type="entry name" value="Sig_transdc_resp-reg_receiver"/>
</dbReference>
<evidence type="ECO:0000256" key="3">
    <source>
        <dbReference type="ARBA" id="ARBA00012438"/>
    </source>
</evidence>
<evidence type="ECO:0000256" key="12">
    <source>
        <dbReference type="PROSITE-ProRule" id="PRU00169"/>
    </source>
</evidence>
<dbReference type="SMART" id="SM00388">
    <property type="entry name" value="HisKA"/>
    <property type="match status" value="1"/>
</dbReference>
<dbReference type="SMART" id="SM00448">
    <property type="entry name" value="REC"/>
    <property type="match status" value="1"/>
</dbReference>
<dbReference type="RefSeq" id="WP_227179198.1">
    <property type="nucleotide sequence ID" value="NZ_JAJBZT010000002.1"/>
</dbReference>
<gene>
    <name evidence="19" type="ORF">LIN78_05215</name>
</gene>
<feature type="transmembrane region" description="Helical" evidence="13">
    <location>
        <begin position="95"/>
        <end position="115"/>
    </location>
</feature>
<dbReference type="InterPro" id="IPR011006">
    <property type="entry name" value="CheY-like_superfamily"/>
</dbReference>
<feature type="domain" description="PAS" evidence="16">
    <location>
        <begin position="268"/>
        <end position="342"/>
    </location>
</feature>
<dbReference type="PROSITE" id="PS50112">
    <property type="entry name" value="PAS"/>
    <property type="match status" value="2"/>
</dbReference>
<dbReference type="EC" id="2.7.13.3" evidence="3"/>
<evidence type="ECO:0000259" key="16">
    <source>
        <dbReference type="PROSITE" id="PS50112"/>
    </source>
</evidence>
<dbReference type="CDD" id="cd00130">
    <property type="entry name" value="PAS"/>
    <property type="match status" value="2"/>
</dbReference>
<dbReference type="CDD" id="cd00082">
    <property type="entry name" value="HisKA"/>
    <property type="match status" value="1"/>
</dbReference>
<dbReference type="Gene3D" id="1.10.287.130">
    <property type="match status" value="1"/>
</dbReference>
<dbReference type="InterPro" id="IPR036890">
    <property type="entry name" value="HATPase_C_sf"/>
</dbReference>
<dbReference type="Pfam" id="PF03707">
    <property type="entry name" value="MHYT"/>
    <property type="match status" value="4"/>
</dbReference>
<evidence type="ECO:0000256" key="6">
    <source>
        <dbReference type="ARBA" id="ARBA00022692"/>
    </source>
</evidence>
<feature type="domain" description="MHYT" evidence="18">
    <location>
        <begin position="21"/>
        <end position="217"/>
    </location>
</feature>
<dbReference type="SUPFAM" id="SSF47384">
    <property type="entry name" value="Homodimeric domain of signal transducing histidine kinase"/>
    <property type="match status" value="1"/>
</dbReference>
<evidence type="ECO:0000256" key="11">
    <source>
        <dbReference type="ARBA" id="ARBA00023136"/>
    </source>
</evidence>
<dbReference type="Gene3D" id="3.40.50.2300">
    <property type="match status" value="1"/>
</dbReference>
<keyword evidence="11 13" id="KW-0472">Membrane</keyword>
<dbReference type="InterPro" id="IPR013655">
    <property type="entry name" value="PAS_fold_3"/>
</dbReference>
<evidence type="ECO:0000259" key="14">
    <source>
        <dbReference type="PROSITE" id="PS50109"/>
    </source>
</evidence>
<keyword evidence="9 13" id="KW-1133">Transmembrane helix</keyword>
<organism evidence="19 20">
    <name type="scientific">Leeia speluncae</name>
    <dbReference type="NCBI Taxonomy" id="2884804"/>
    <lineage>
        <taxon>Bacteria</taxon>
        <taxon>Pseudomonadati</taxon>
        <taxon>Pseudomonadota</taxon>
        <taxon>Betaproteobacteria</taxon>
        <taxon>Neisseriales</taxon>
        <taxon>Leeiaceae</taxon>
        <taxon>Leeia</taxon>
    </lineage>
</organism>
<dbReference type="InterPro" id="IPR005467">
    <property type="entry name" value="His_kinase_dom"/>
</dbReference>
<comment type="subcellular location">
    <subcellularLocation>
        <location evidence="2">Cell membrane</location>
        <topology evidence="2">Multi-pass membrane protein</topology>
    </subcellularLocation>
</comment>
<evidence type="ECO:0000256" key="9">
    <source>
        <dbReference type="ARBA" id="ARBA00022989"/>
    </source>
</evidence>
<feature type="transmembrane region" description="Helical" evidence="13">
    <location>
        <begin position="192"/>
        <end position="214"/>
    </location>
</feature>
<keyword evidence="20" id="KW-1185">Reference proteome</keyword>
<feature type="domain" description="PAC" evidence="17">
    <location>
        <begin position="345"/>
        <end position="397"/>
    </location>
</feature>
<sequence length="1092" mass="120287">MLDQFFVTSPTPSILVLPISYNLLIVLISVAVAICSAVLGMYTVGISQHNRSSLLTQQIAIFGGSCSLGVGIWAMHFIGLLSMDFCAEVSYQLDTTLLSVLPAFFASTIALHLLAKKNPTLTQLVIGGVLIGAGIGTMHYVGMSAIQTAPLLRYDPTWFFLSLVIAVSLAVLAVWVRFDLVNKGRISAKQSIWVSGITLGLAISGMHYASMYGARFIGKPSNIDYHTIEHHLELALIIACAALIVGIVILSGIALYRSRLMKQELSDREQQYRTLIANIPGVAYRCEAVGDWFMIFASDAITQVTGHDKRRFIRRDLSIISIIHPDDIQRVRQTVNDALAAHRSYVVEYRIIHANGGERWISESASGVYNEKHQPIWIDGVMIDITESKLRAAEHEGIVFAMRQALAVAEFDMNGYLLDANENFLTMMGYTLEELRHRHHRMLCHPGEAESQGYLDFWQALNDGHFQSREFCRLAKDAREVWIQAAYNPILNSDGKPWKVVKLAIDLSLRKEMERDLIDARDRAEQASAAKGMFLANMSHEIRTPMNAIIGFTDVLLQSELSNTQRSQLNTVSHAAKSLLGLLNDILDTAKLERGAVELDPDDFSLYDMCNNLISTYALQANNKGIALHLQYDDATPPSIHGDALRIRQIITNLLGNAIKFTEKGSVTLSVKHQPEYFEFAITDTGIGIPEERLERIFSPFTQADASMARRFGGTGLGTTIAHQLITLMNGTIDVTSEMGKGSCFTIRLPLPVAKQGASWHQVEKTHLPCLGILAVDDVPENLELLSLLLSKDGHQVTKARNGKEAIAQYQKGNFDIILMDVQMPEMDGLTATQYIRKWETSIGREGIPIIALTASVLPKDRQDAINAGMNGFATKPIDFPLLQKEMAKVLSLLPNDKSADSTVLSPSASNTIQVIDWDSATARWGDRQLLIKMIHKFLADYSGYSQKILSAAPEDQPALAHKIKGVATNLGLQVVGNIAGEIEHGKLKVADGVLQLEEAIQMVQNIVPAPEMENTSAITPQIDVKACQESLLALKAACKKATIDDAALSQLQSQLPESALRTVTEFLDCFEFDEAEAEIDKLLATCLKAIQ</sequence>
<keyword evidence="4" id="KW-1003">Cell membrane</keyword>
<comment type="catalytic activity">
    <reaction evidence="1">
        <text>ATP + protein L-histidine = ADP + protein N-phospho-L-histidine.</text>
        <dbReference type="EC" id="2.7.13.3"/>
    </reaction>
</comment>
<dbReference type="InterPro" id="IPR003594">
    <property type="entry name" value="HATPase_dom"/>
</dbReference>
<dbReference type="InterPro" id="IPR001610">
    <property type="entry name" value="PAC"/>
</dbReference>
<feature type="transmembrane region" description="Helical" evidence="13">
    <location>
        <begin position="59"/>
        <end position="83"/>
    </location>
</feature>
<dbReference type="PROSITE" id="PS50110">
    <property type="entry name" value="RESPONSE_REGULATORY"/>
    <property type="match status" value="1"/>
</dbReference>
<dbReference type="Pfam" id="PF02518">
    <property type="entry name" value="HATPase_c"/>
    <property type="match status" value="1"/>
</dbReference>
<comment type="caution">
    <text evidence="19">The sequence shown here is derived from an EMBL/GenBank/DDBJ whole genome shotgun (WGS) entry which is preliminary data.</text>
</comment>
<dbReference type="Pfam" id="PF00512">
    <property type="entry name" value="HisKA"/>
    <property type="match status" value="1"/>
</dbReference>
<dbReference type="Gene3D" id="1.20.120.160">
    <property type="entry name" value="HPT domain"/>
    <property type="match status" value="1"/>
</dbReference>
<keyword evidence="10" id="KW-0902">Two-component regulatory system</keyword>
<dbReference type="Gene3D" id="3.30.565.10">
    <property type="entry name" value="Histidine kinase-like ATPase, C-terminal domain"/>
    <property type="match status" value="1"/>
</dbReference>
<feature type="modified residue" description="4-aspartylphosphate" evidence="12">
    <location>
        <position position="821"/>
    </location>
</feature>
<dbReference type="EMBL" id="JAJBZT010000002">
    <property type="protein sequence ID" value="MCB6182946.1"/>
    <property type="molecule type" value="Genomic_DNA"/>
</dbReference>
<dbReference type="Pfam" id="PF00072">
    <property type="entry name" value="Response_reg"/>
    <property type="match status" value="1"/>
</dbReference>
<protein>
    <recommendedName>
        <fullName evidence="3">histidine kinase</fullName>
        <ecNumber evidence="3">2.7.13.3</ecNumber>
    </recommendedName>
</protein>
<feature type="domain" description="PAC" evidence="17">
    <location>
        <begin position="467"/>
        <end position="519"/>
    </location>
</feature>
<evidence type="ECO:0000256" key="13">
    <source>
        <dbReference type="PROSITE-ProRule" id="PRU00244"/>
    </source>
</evidence>
<accession>A0ABS8D456</accession>
<evidence type="ECO:0000256" key="7">
    <source>
        <dbReference type="ARBA" id="ARBA00022741"/>
    </source>
</evidence>
<dbReference type="SUPFAM" id="SSF52172">
    <property type="entry name" value="CheY-like"/>
    <property type="match status" value="1"/>
</dbReference>
<dbReference type="InterPro" id="IPR036097">
    <property type="entry name" value="HisK_dim/P_sf"/>
</dbReference>
<dbReference type="SUPFAM" id="SSF47226">
    <property type="entry name" value="Histidine-containing phosphotransfer domain, HPT domain"/>
    <property type="match status" value="1"/>
</dbReference>
<feature type="transmembrane region" description="Helical" evidence="13">
    <location>
        <begin position="20"/>
        <end position="47"/>
    </location>
</feature>
<dbReference type="InterPro" id="IPR000014">
    <property type="entry name" value="PAS"/>
</dbReference>
<dbReference type="PROSITE" id="PS50113">
    <property type="entry name" value="PAC"/>
    <property type="match status" value="2"/>
</dbReference>
<dbReference type="SUPFAM" id="SSF55874">
    <property type="entry name" value="ATPase domain of HSP90 chaperone/DNA topoisomerase II/histidine kinase"/>
    <property type="match status" value="1"/>
</dbReference>
<evidence type="ECO:0000256" key="10">
    <source>
        <dbReference type="ARBA" id="ARBA00023012"/>
    </source>
</evidence>
<proteinExistence type="predicted"/>
<evidence type="ECO:0000313" key="20">
    <source>
        <dbReference type="Proteomes" id="UP001165395"/>
    </source>
</evidence>
<evidence type="ECO:0000259" key="15">
    <source>
        <dbReference type="PROSITE" id="PS50110"/>
    </source>
</evidence>
<dbReference type="SUPFAM" id="SSF55785">
    <property type="entry name" value="PYP-like sensor domain (PAS domain)"/>
    <property type="match status" value="2"/>
</dbReference>
<dbReference type="PROSITE" id="PS50924">
    <property type="entry name" value="MHYT"/>
    <property type="match status" value="1"/>
</dbReference>
<dbReference type="SMART" id="SM00086">
    <property type="entry name" value="PAC"/>
    <property type="match status" value="2"/>
</dbReference>
<keyword evidence="7" id="KW-0547">Nucleotide-binding</keyword>
<evidence type="ECO:0000259" key="18">
    <source>
        <dbReference type="PROSITE" id="PS50924"/>
    </source>
</evidence>
<dbReference type="InterPro" id="IPR005330">
    <property type="entry name" value="MHYT_dom"/>
</dbReference>
<dbReference type="InterPro" id="IPR004358">
    <property type="entry name" value="Sig_transdc_His_kin-like_C"/>
</dbReference>
<dbReference type="InterPro" id="IPR036641">
    <property type="entry name" value="HPT_dom_sf"/>
</dbReference>
<dbReference type="Proteomes" id="UP001165395">
    <property type="component" value="Unassembled WGS sequence"/>
</dbReference>
<feature type="domain" description="Histidine kinase" evidence="14">
    <location>
        <begin position="537"/>
        <end position="753"/>
    </location>
</feature>
<dbReference type="PROSITE" id="PS50109">
    <property type="entry name" value="HIS_KIN"/>
    <property type="match status" value="1"/>
</dbReference>
<feature type="domain" description="Response regulatory" evidence="15">
    <location>
        <begin position="772"/>
        <end position="891"/>
    </location>
</feature>